<evidence type="ECO:0000256" key="2">
    <source>
        <dbReference type="ARBA" id="ARBA00022574"/>
    </source>
</evidence>
<dbReference type="InterPro" id="IPR015943">
    <property type="entry name" value="WD40/YVTN_repeat-like_dom_sf"/>
</dbReference>
<dbReference type="InterPro" id="IPR001680">
    <property type="entry name" value="WD40_rpt"/>
</dbReference>
<dbReference type="Proteomes" id="UP000695022">
    <property type="component" value="Unplaced"/>
</dbReference>
<evidence type="ECO:0000256" key="3">
    <source>
        <dbReference type="ARBA" id="ARBA00022737"/>
    </source>
</evidence>
<accession>A0ABM1EZ03</accession>
<dbReference type="Gene3D" id="2.130.10.10">
    <property type="entry name" value="YVTN repeat-like/Quinoprotein amine dehydrogenase"/>
    <property type="match status" value="1"/>
</dbReference>
<sequence>MEGIYVKYVNQKVNKIRWRPSENPSLEQSNTFATGSWDDEENRVGLWTLSPSRRDDDGTDVDPSPLAVPGEMRSLCSVAHRGDVTDLLYLKNDLILAASSTGNVTLYKHHQRSETLSVQISYERLHRCPRRRSPCTGLAHRDGEVVTVGEDGRINLLDIGQQAVVRCLDEADSCAINAVAYTRQNEIAATNSTGQLRTWDLRQPGDGATRNLHMTGERLPLNCIDRHPTQPHVIATGGQHGMLYVWDLRQERSPTLLSAHSSDIWEVKFHPTHPDNLFTCSEDGSTWHWDASFVKAALQAGKNFRRFLKSSRWLTIYSWNSSGFNCISVKEILQ</sequence>
<feature type="repeat" description="WD" evidence="5">
    <location>
        <begin position="257"/>
        <end position="290"/>
    </location>
</feature>
<gene>
    <name evidence="7" type="primary">LOC106817281</name>
</gene>
<dbReference type="PANTHER" id="PTHR22652">
    <property type="entry name" value="NUCLEOPORIN NUP43"/>
    <property type="match status" value="1"/>
</dbReference>
<dbReference type="InterPro" id="IPR036322">
    <property type="entry name" value="WD40_repeat_dom_sf"/>
</dbReference>
<dbReference type="PROSITE" id="PS50082">
    <property type="entry name" value="WD_REPEATS_2"/>
    <property type="match status" value="1"/>
</dbReference>
<dbReference type="PANTHER" id="PTHR22652:SF0">
    <property type="entry name" value="NUCLEOPORIN NUP43"/>
    <property type="match status" value="1"/>
</dbReference>
<dbReference type="RefSeq" id="XP_014677424.1">
    <property type="nucleotide sequence ID" value="XM_014821938.1"/>
</dbReference>
<evidence type="ECO:0000313" key="7">
    <source>
        <dbReference type="RefSeq" id="XP_014677424.1"/>
    </source>
</evidence>
<keyword evidence="4" id="KW-0539">Nucleus</keyword>
<evidence type="ECO:0000256" key="5">
    <source>
        <dbReference type="PROSITE-ProRule" id="PRU00221"/>
    </source>
</evidence>
<evidence type="ECO:0000313" key="6">
    <source>
        <dbReference type="Proteomes" id="UP000695022"/>
    </source>
</evidence>
<evidence type="ECO:0000256" key="1">
    <source>
        <dbReference type="ARBA" id="ARBA00004123"/>
    </source>
</evidence>
<dbReference type="SUPFAM" id="SSF50978">
    <property type="entry name" value="WD40 repeat-like"/>
    <property type="match status" value="1"/>
</dbReference>
<name>A0ABM1EZ03_PRICU</name>
<protein>
    <submittedName>
        <fullName evidence="7">Nucleoporin Nup43-like isoform X1</fullName>
    </submittedName>
</protein>
<organism evidence="6 7">
    <name type="scientific">Priapulus caudatus</name>
    <name type="common">Priapulid worm</name>
    <dbReference type="NCBI Taxonomy" id="37621"/>
    <lineage>
        <taxon>Eukaryota</taxon>
        <taxon>Metazoa</taxon>
        <taxon>Ecdysozoa</taxon>
        <taxon>Scalidophora</taxon>
        <taxon>Priapulida</taxon>
        <taxon>Priapulimorpha</taxon>
        <taxon>Priapulimorphida</taxon>
        <taxon>Priapulidae</taxon>
        <taxon>Priapulus</taxon>
    </lineage>
</organism>
<proteinExistence type="predicted"/>
<keyword evidence="6" id="KW-1185">Reference proteome</keyword>
<comment type="subcellular location">
    <subcellularLocation>
        <location evidence="1">Nucleus</location>
    </subcellularLocation>
</comment>
<evidence type="ECO:0000256" key="4">
    <source>
        <dbReference type="ARBA" id="ARBA00023242"/>
    </source>
</evidence>
<keyword evidence="3" id="KW-0677">Repeat</keyword>
<dbReference type="SMART" id="SM00320">
    <property type="entry name" value="WD40"/>
    <property type="match status" value="5"/>
</dbReference>
<reference evidence="7" key="1">
    <citation type="submission" date="2025-08" db="UniProtKB">
        <authorList>
            <consortium name="RefSeq"/>
        </authorList>
    </citation>
    <scope>IDENTIFICATION</scope>
</reference>
<dbReference type="Pfam" id="PF00400">
    <property type="entry name" value="WD40"/>
    <property type="match status" value="1"/>
</dbReference>
<keyword evidence="2 5" id="KW-0853">WD repeat</keyword>
<dbReference type="GeneID" id="106817281"/>